<evidence type="ECO:0000256" key="7">
    <source>
        <dbReference type="SAM" id="MobiDB-lite"/>
    </source>
</evidence>
<dbReference type="GO" id="GO:0016020">
    <property type="term" value="C:membrane"/>
    <property type="evidence" value="ECO:0007669"/>
    <property type="project" value="UniProtKB-SubCell"/>
</dbReference>
<keyword evidence="4" id="KW-0677">Repeat</keyword>
<dbReference type="PANTHER" id="PTHR19229">
    <property type="entry name" value="ATP-BINDING CASSETTE TRANSPORTER SUBFAMILY A ABCA"/>
    <property type="match status" value="1"/>
</dbReference>
<dbReference type="Proteomes" id="UP000261580">
    <property type="component" value="Unassembled WGS sequence"/>
</dbReference>
<name>A0A3Q4GRJ9_NEOBR</name>
<evidence type="ECO:0000313" key="11">
    <source>
        <dbReference type="Proteomes" id="UP000261580"/>
    </source>
</evidence>
<dbReference type="GeneTree" id="ENSGT00940000158560"/>
<reference evidence="10" key="2">
    <citation type="submission" date="2025-09" db="UniProtKB">
        <authorList>
            <consortium name="Ensembl"/>
        </authorList>
    </citation>
    <scope>IDENTIFICATION</scope>
</reference>
<feature type="transmembrane region" description="Helical" evidence="8">
    <location>
        <begin position="698"/>
        <end position="720"/>
    </location>
</feature>
<dbReference type="InterPro" id="IPR026082">
    <property type="entry name" value="ABCA"/>
</dbReference>
<keyword evidence="2" id="KW-0813">Transport</keyword>
<dbReference type="GO" id="GO:0140359">
    <property type="term" value="F:ABC-type transporter activity"/>
    <property type="evidence" value="ECO:0007669"/>
    <property type="project" value="InterPro"/>
</dbReference>
<evidence type="ECO:0000313" key="10">
    <source>
        <dbReference type="Ensembl" id="ENSNBRP00000011691.1"/>
    </source>
</evidence>
<feature type="domain" description="ABC-2 type transporter transmembrane" evidence="9">
    <location>
        <begin position="655"/>
        <end position="861"/>
    </location>
</feature>
<feature type="transmembrane region" description="Helical" evidence="8">
    <location>
        <begin position="841"/>
        <end position="862"/>
    </location>
</feature>
<sequence>PSGLELPTSGIYNRFPIKYYRNLSVFNRGGWVLAFEIFIPLVLFFILLGLRQKKPAIPVKEAFYSAAPLTSAGIIPIMQSLCPDGQRDEFGFLQYKNSTVTQLLERISEVVEQNQLFTSDRPGLGQELETLQQHLESLSSTPLPHDHNFNNSFTLASVLKNESVFQQFLIKNLSLSDSIANLLLNTPVSLGEVFTITNRKSSVCLVYSPQTFGHVKCFCGSQDSLLTASTLEDLTCGDRSSELSKILLVPEKQRPVIQAYRNSVCSEGAEQKSARFKQLSLELRKQINTQSVTEKLHLQPSSSALLSQSNVGALLKELADVERLLKDVDLLSSLARLLPKGACAGRTPASPANTTWPLNATTWGPNTTDIPGEGSGKGKKETENPHSQFSAFVQLWAGLQPILCGNNRIIEPEALKQGNMSSLGFTSKEQRNLGLLVHLMTTNPKILYSPIGSQVDKVIQKANETFAFVGNVTHYTRVWLNISSQLRNFLEEGQFHKHLVWLQQLFSDLQQHPDLINGTDTELMQSLMEGNYSLPNTSTLLEQLDTIDNAACGWTHFMSKVSVDVFKGFPDEDSIVNYTLNQAYRDNVSVFASESPSHVRLEIRTLSRFFSPDMIERAIINTFVGHDVVEPGNYVQMFPYPCYTRDDFLFVIEHMMPLCMVISWVYSVAMMIQHIVAEKEHRLKEVMKMMGLNNAVHWVAWFITGFVQLSISVTALTAILKYGRVLLHSDPFIIWLFLTIYAVATIMFCFLVSVIYSKAKLASACGGIIYFLSYVPYMYVAIREEVAHDKITAFEKCIASLMSTTAFGLGSKYFALYEVAGVGIQWQTISQSPVEGDDFNLGLSMMMLIIDAGVYGVLTWYIEAVHPEVLLVWQWPCRDLGLALVRRWSCPAQCDGGGSGLCDGPPEEW</sequence>
<evidence type="ECO:0000256" key="4">
    <source>
        <dbReference type="ARBA" id="ARBA00022737"/>
    </source>
</evidence>
<dbReference type="GO" id="GO:0005319">
    <property type="term" value="F:lipid transporter activity"/>
    <property type="evidence" value="ECO:0007669"/>
    <property type="project" value="TreeGrafter"/>
</dbReference>
<evidence type="ECO:0000256" key="3">
    <source>
        <dbReference type="ARBA" id="ARBA00022692"/>
    </source>
</evidence>
<keyword evidence="11" id="KW-1185">Reference proteome</keyword>
<keyword evidence="6 8" id="KW-0472">Membrane</keyword>
<feature type="transmembrane region" description="Helical" evidence="8">
    <location>
        <begin position="62"/>
        <end position="81"/>
    </location>
</feature>
<organism evidence="10 11">
    <name type="scientific">Neolamprologus brichardi</name>
    <name type="common">Fairy cichlid</name>
    <name type="synonym">Lamprologus brichardi</name>
    <dbReference type="NCBI Taxonomy" id="32507"/>
    <lineage>
        <taxon>Eukaryota</taxon>
        <taxon>Metazoa</taxon>
        <taxon>Chordata</taxon>
        <taxon>Craniata</taxon>
        <taxon>Vertebrata</taxon>
        <taxon>Euteleostomi</taxon>
        <taxon>Actinopterygii</taxon>
        <taxon>Neopterygii</taxon>
        <taxon>Teleostei</taxon>
        <taxon>Neoteleostei</taxon>
        <taxon>Acanthomorphata</taxon>
        <taxon>Ovalentaria</taxon>
        <taxon>Cichlomorphae</taxon>
        <taxon>Cichliformes</taxon>
        <taxon>Cichlidae</taxon>
        <taxon>African cichlids</taxon>
        <taxon>Pseudocrenilabrinae</taxon>
        <taxon>Lamprologini</taxon>
        <taxon>Neolamprologus</taxon>
    </lineage>
</organism>
<accession>A0A3Q4GRJ9</accession>
<feature type="transmembrane region" description="Helical" evidence="8">
    <location>
        <begin position="761"/>
        <end position="782"/>
    </location>
</feature>
<evidence type="ECO:0000256" key="2">
    <source>
        <dbReference type="ARBA" id="ARBA00022448"/>
    </source>
</evidence>
<evidence type="ECO:0000259" key="9">
    <source>
        <dbReference type="Pfam" id="PF12698"/>
    </source>
</evidence>
<keyword evidence="5 8" id="KW-1133">Transmembrane helix</keyword>
<feature type="transmembrane region" description="Helical" evidence="8">
    <location>
        <begin position="732"/>
        <end position="754"/>
    </location>
</feature>
<evidence type="ECO:0000256" key="5">
    <source>
        <dbReference type="ARBA" id="ARBA00022989"/>
    </source>
</evidence>
<dbReference type="PANTHER" id="PTHR19229:SF36">
    <property type="entry name" value="ATP-BINDING CASSETTE SUB-FAMILY A MEMBER 2"/>
    <property type="match status" value="1"/>
</dbReference>
<protein>
    <submittedName>
        <fullName evidence="10">ATP-binding cassette, sub-family A (ABC1), member 2</fullName>
    </submittedName>
</protein>
<feature type="transmembrane region" description="Helical" evidence="8">
    <location>
        <begin position="655"/>
        <end position="677"/>
    </location>
</feature>
<evidence type="ECO:0000256" key="8">
    <source>
        <dbReference type="SAM" id="Phobius"/>
    </source>
</evidence>
<dbReference type="Bgee" id="ENSNBRG00000009060">
    <property type="expression patterns" value="Expressed in brain and 4 other cell types or tissues"/>
</dbReference>
<comment type="subcellular location">
    <subcellularLocation>
        <location evidence="1">Membrane</location>
        <topology evidence="1">Multi-pass membrane protein</topology>
    </subcellularLocation>
</comment>
<feature type="region of interest" description="Disordered" evidence="7">
    <location>
        <begin position="342"/>
        <end position="384"/>
    </location>
</feature>
<evidence type="ECO:0000256" key="1">
    <source>
        <dbReference type="ARBA" id="ARBA00004141"/>
    </source>
</evidence>
<dbReference type="InterPro" id="IPR013525">
    <property type="entry name" value="ABC2_TM"/>
</dbReference>
<dbReference type="AlphaFoldDB" id="A0A3Q4GRJ9"/>
<evidence type="ECO:0000256" key="6">
    <source>
        <dbReference type="ARBA" id="ARBA00023136"/>
    </source>
</evidence>
<proteinExistence type="predicted"/>
<keyword evidence="3 8" id="KW-0812">Transmembrane</keyword>
<feature type="compositionally biased region" description="Polar residues" evidence="7">
    <location>
        <begin position="350"/>
        <end position="369"/>
    </location>
</feature>
<reference evidence="10" key="1">
    <citation type="submission" date="2025-08" db="UniProtKB">
        <authorList>
            <consortium name="Ensembl"/>
        </authorList>
    </citation>
    <scope>IDENTIFICATION</scope>
</reference>
<feature type="transmembrane region" description="Helical" evidence="8">
    <location>
        <begin position="30"/>
        <end position="50"/>
    </location>
</feature>
<dbReference type="Pfam" id="PF12698">
    <property type="entry name" value="ABC2_membrane_3"/>
    <property type="match status" value="1"/>
</dbReference>
<dbReference type="Ensembl" id="ENSNBRT00000012022.1">
    <property type="protein sequence ID" value="ENSNBRP00000011691.1"/>
    <property type="gene ID" value="ENSNBRG00000009060.1"/>
</dbReference>
<dbReference type="STRING" id="32507.ENSNBRP00000011691"/>